<dbReference type="WBParaSite" id="Hba_09176">
    <property type="protein sequence ID" value="Hba_09176"/>
    <property type="gene ID" value="Hba_09176"/>
</dbReference>
<organism evidence="1 2">
    <name type="scientific">Heterorhabditis bacteriophora</name>
    <name type="common">Entomopathogenic nematode worm</name>
    <dbReference type="NCBI Taxonomy" id="37862"/>
    <lineage>
        <taxon>Eukaryota</taxon>
        <taxon>Metazoa</taxon>
        <taxon>Ecdysozoa</taxon>
        <taxon>Nematoda</taxon>
        <taxon>Chromadorea</taxon>
        <taxon>Rhabditida</taxon>
        <taxon>Rhabditina</taxon>
        <taxon>Rhabditomorpha</taxon>
        <taxon>Strongyloidea</taxon>
        <taxon>Heterorhabditidae</taxon>
        <taxon>Heterorhabditis</taxon>
    </lineage>
</organism>
<proteinExistence type="predicted"/>
<dbReference type="AlphaFoldDB" id="A0A1I7WVK4"/>
<reference evidence="2" key="1">
    <citation type="submission" date="2016-11" db="UniProtKB">
        <authorList>
            <consortium name="WormBaseParasite"/>
        </authorList>
    </citation>
    <scope>IDENTIFICATION</scope>
</reference>
<keyword evidence="1" id="KW-1185">Reference proteome</keyword>
<accession>A0A1I7WVK4</accession>
<dbReference type="Proteomes" id="UP000095283">
    <property type="component" value="Unplaced"/>
</dbReference>
<evidence type="ECO:0000313" key="2">
    <source>
        <dbReference type="WBParaSite" id="Hba_09176"/>
    </source>
</evidence>
<evidence type="ECO:0000313" key="1">
    <source>
        <dbReference type="Proteomes" id="UP000095283"/>
    </source>
</evidence>
<sequence>MLASSFFFGKSVRDKREKELRLSSKESASAIHNFRSDFITPAYISYG</sequence>
<protein>
    <submittedName>
        <fullName evidence="2">Uncharacterized protein</fullName>
    </submittedName>
</protein>
<name>A0A1I7WVK4_HETBA</name>